<feature type="transmembrane region" description="Helical" evidence="9">
    <location>
        <begin position="220"/>
        <end position="243"/>
    </location>
</feature>
<keyword evidence="6 9" id="KW-0472">Membrane</keyword>
<feature type="compositionally biased region" description="Pro residues" evidence="8">
    <location>
        <begin position="22"/>
        <end position="33"/>
    </location>
</feature>
<evidence type="ECO:0000313" key="10">
    <source>
        <dbReference type="EMBL" id="KAF9326303.1"/>
    </source>
</evidence>
<dbReference type="GO" id="GO:0005886">
    <property type="term" value="C:plasma membrane"/>
    <property type="evidence" value="ECO:0007669"/>
    <property type="project" value="UniProtKB-SubCell"/>
</dbReference>
<feature type="region of interest" description="Disordered" evidence="8">
    <location>
        <begin position="436"/>
        <end position="468"/>
    </location>
</feature>
<comment type="subcellular location">
    <subcellularLocation>
        <location evidence="1">Cell membrane</location>
        <topology evidence="1">Multi-pass membrane protein</topology>
    </subcellularLocation>
</comment>
<dbReference type="Proteomes" id="UP000696485">
    <property type="component" value="Unassembled WGS sequence"/>
</dbReference>
<evidence type="ECO:0000256" key="2">
    <source>
        <dbReference type="ARBA" id="ARBA00022448"/>
    </source>
</evidence>
<keyword evidence="5 9" id="KW-1133">Transmembrane helix</keyword>
<evidence type="ECO:0000256" key="1">
    <source>
        <dbReference type="ARBA" id="ARBA00004651"/>
    </source>
</evidence>
<proteinExistence type="predicted"/>
<evidence type="ECO:0000256" key="9">
    <source>
        <dbReference type="SAM" id="Phobius"/>
    </source>
</evidence>
<evidence type="ECO:0000256" key="5">
    <source>
        <dbReference type="ARBA" id="ARBA00022989"/>
    </source>
</evidence>
<feature type="region of interest" description="Disordered" evidence="8">
    <location>
        <begin position="1011"/>
        <end position="1031"/>
    </location>
</feature>
<feature type="transmembrane region" description="Helical" evidence="9">
    <location>
        <begin position="759"/>
        <end position="781"/>
    </location>
</feature>
<dbReference type="InterPro" id="IPR026612">
    <property type="entry name" value="STRA6-like"/>
</dbReference>
<evidence type="ECO:0000256" key="3">
    <source>
        <dbReference type="ARBA" id="ARBA00022475"/>
    </source>
</evidence>
<dbReference type="EMBL" id="JAAAUY010000800">
    <property type="protein sequence ID" value="KAF9326303.1"/>
    <property type="molecule type" value="Genomic_DNA"/>
</dbReference>
<feature type="transmembrane region" description="Helical" evidence="9">
    <location>
        <begin position="370"/>
        <end position="392"/>
    </location>
</feature>
<evidence type="ECO:0000256" key="6">
    <source>
        <dbReference type="ARBA" id="ARBA00023136"/>
    </source>
</evidence>
<evidence type="ECO:0000313" key="11">
    <source>
        <dbReference type="Proteomes" id="UP000696485"/>
    </source>
</evidence>
<dbReference type="PANTHER" id="PTHR21444:SF15">
    <property type="entry name" value="RECEPTOR FOR RETINOL UPTAKE STRA6"/>
    <property type="match status" value="1"/>
</dbReference>
<feature type="region of interest" description="Disordered" evidence="8">
    <location>
        <begin position="1"/>
        <end position="40"/>
    </location>
</feature>
<feature type="compositionally biased region" description="Gly residues" evidence="8">
    <location>
        <begin position="439"/>
        <end position="452"/>
    </location>
</feature>
<feature type="transmembrane region" description="Helical" evidence="9">
    <location>
        <begin position="264"/>
        <end position="286"/>
    </location>
</feature>
<organism evidence="10 11">
    <name type="scientific">Podila minutissima</name>
    <dbReference type="NCBI Taxonomy" id="64525"/>
    <lineage>
        <taxon>Eukaryota</taxon>
        <taxon>Fungi</taxon>
        <taxon>Fungi incertae sedis</taxon>
        <taxon>Mucoromycota</taxon>
        <taxon>Mortierellomycotina</taxon>
        <taxon>Mortierellomycetes</taxon>
        <taxon>Mortierellales</taxon>
        <taxon>Mortierellaceae</taxon>
        <taxon>Podila</taxon>
    </lineage>
</organism>
<evidence type="ECO:0000256" key="7">
    <source>
        <dbReference type="ARBA" id="ARBA00023170"/>
    </source>
</evidence>
<keyword evidence="4 9" id="KW-0812">Transmembrane</keyword>
<feature type="transmembrane region" description="Helical" evidence="9">
    <location>
        <begin position="298"/>
        <end position="324"/>
    </location>
</feature>
<dbReference type="Pfam" id="PF14752">
    <property type="entry name" value="RBP_receptor"/>
    <property type="match status" value="1"/>
</dbReference>
<sequence>MGTPNLIHDPSCTLQPVTIDPALPPPPPLPPSPQLSAGPLSAAPTASLPWSITPGWTYNPIFSCCSFTNTGNSNNATAPATIITSSDLSPFADDIDQGQQELEVSLSYFTSNSLSTVAPISDSFQVLVRFVDANGAYMEMEPGTGVAAKDLNAGARSESLLYYSFDAITMRPLRVPAGARSAVLQIVLPDSQTVFCFDYFAMRLVEGAYHPNAQSLVQKALIALGAVVIFNGCTIPVILFYGLPGWQWRSAPVNFFQKSPVVDHYVPLALFISTCQWIFNIIVNYLGGRASIVRSSQALWLIPLVLIGVFFVSAFAHWALFLCYNQVMQHMPRQAFASSSSTSSSSSSSSSSFSDIHSGKQNRRKWRAPILGLWAALCILLTRVSLVMLAMIEGSFWNVPIGVLLAVPETIALLSVEYFFIKTLWISARSERKGNRGMSPGGIGSVGSGMEAGTGKRQKSNMTQSSSMTPLWPEHMEDPHDNLVNFSSYHHRAYVQSLLVPEKDLQEAAGSMYGHSTIGSEKAAHVYTKASKGVGTTASASGSEQGRYHGSTLNTTISTSSSSAATDYTRHPTEYEYNLRESNQRPRIHTQFSAEPERPKSYLWVKPSGPRSRVPSDQTDMGLKRPPLKSRYSSREGFLAPPGNNNNNKLTWNSATTSYTTTSAAQPMTGASPTPSTWEYFVYPQRYILPTIQGTYLLIARLPLRILVAVLTTLVLCFDVLLVIGAAETVFAVPVSCLLGAMAYPGGAQFDNTMNVARAMHTVNLVLIVVILPTVVCITVLHQIRMIQKYNWCLRLLRTGNYGFVPGGREYTQHLKHPVRFIGYTVGFGVVGLCFTVFLLFTLCTIVALLLVAATFRSSLFRTLGSRALVAFGISCLLVLVLWLVQMLVIKYRFRMRGSRFLISRQASFHHWEFFWAFFNIVFGAFAFCKRIVLSVLSVSVYSTRIDLCIMGGRFRPWDGGYSAFVGLVLADHVHNNPILLEFVQLLKDLLVVRRHPVLAHYYIEARQQQNQSVRDGNTANNNNNNYNNNKSKFLMVTRPSLNDIDEGEEARMDELVAASSALNGGPIKSGAAGPEVSKVHHYYRMDPRVDRRQASPAGGGGVGPASGSSEAPLLARKQDGGAMHVKVQDPAVSSNSVAVSEEQIRLKLSEAKLRSIRVRNRWFLYITLARNPSLCALRRTTAEDYLYPISQGPGVHPRGGRYGGAGVHRSHEEEELEDIQWDRED</sequence>
<feature type="region of interest" description="Disordered" evidence="8">
    <location>
        <begin position="1198"/>
        <end position="1226"/>
    </location>
</feature>
<feature type="transmembrane region" description="Helical" evidence="9">
    <location>
        <begin position="826"/>
        <end position="856"/>
    </location>
</feature>
<dbReference type="GO" id="GO:0038023">
    <property type="term" value="F:signaling receptor activity"/>
    <property type="evidence" value="ECO:0007669"/>
    <property type="project" value="InterPro"/>
</dbReference>
<keyword evidence="7" id="KW-0675">Receptor</keyword>
<dbReference type="PANTHER" id="PTHR21444">
    <property type="entry name" value="COILED-COIL DOMAIN-CONTAINING PROTEIN 180"/>
    <property type="match status" value="1"/>
</dbReference>
<dbReference type="AlphaFoldDB" id="A0A9P5SDZ0"/>
<feature type="region of interest" description="Disordered" evidence="8">
    <location>
        <begin position="591"/>
        <end position="627"/>
    </location>
</feature>
<evidence type="ECO:0000256" key="8">
    <source>
        <dbReference type="SAM" id="MobiDB-lite"/>
    </source>
</evidence>
<feature type="compositionally biased region" description="Polar residues" evidence="8">
    <location>
        <begin position="1011"/>
        <end position="1020"/>
    </location>
</feature>
<feature type="transmembrane region" description="Helical" evidence="9">
    <location>
        <begin position="911"/>
        <end position="928"/>
    </location>
</feature>
<keyword evidence="2" id="KW-0813">Transport</keyword>
<reference evidence="10" key="1">
    <citation type="journal article" date="2020" name="Fungal Divers.">
        <title>Resolving the Mortierellaceae phylogeny through synthesis of multi-gene phylogenetics and phylogenomics.</title>
        <authorList>
            <person name="Vandepol N."/>
            <person name="Liber J."/>
            <person name="Desiro A."/>
            <person name="Na H."/>
            <person name="Kennedy M."/>
            <person name="Barry K."/>
            <person name="Grigoriev I.V."/>
            <person name="Miller A.N."/>
            <person name="O'Donnell K."/>
            <person name="Stajich J.E."/>
            <person name="Bonito G."/>
        </authorList>
    </citation>
    <scope>NUCLEOTIDE SEQUENCE</scope>
    <source>
        <strain evidence="10">NVP1</strain>
    </source>
</reference>
<feature type="compositionally biased region" description="Low complexity" evidence="8">
    <location>
        <begin position="1021"/>
        <end position="1030"/>
    </location>
</feature>
<keyword evidence="3" id="KW-1003">Cell membrane</keyword>
<gene>
    <name evidence="10" type="ORF">BG006_010272</name>
</gene>
<evidence type="ECO:0000256" key="4">
    <source>
        <dbReference type="ARBA" id="ARBA00022692"/>
    </source>
</evidence>
<name>A0A9P5SDZ0_9FUNG</name>
<feature type="transmembrane region" description="Helical" evidence="9">
    <location>
        <begin position="868"/>
        <end position="890"/>
    </location>
</feature>
<protein>
    <submittedName>
        <fullName evidence="10">Uncharacterized protein</fullName>
    </submittedName>
</protein>
<feature type="region of interest" description="Disordered" evidence="8">
    <location>
        <begin position="632"/>
        <end position="651"/>
    </location>
</feature>
<feature type="compositionally biased region" description="Low complexity" evidence="8">
    <location>
        <begin position="551"/>
        <end position="567"/>
    </location>
</feature>
<feature type="region of interest" description="Disordered" evidence="8">
    <location>
        <begin position="1092"/>
        <end position="1113"/>
    </location>
</feature>
<feature type="transmembrane region" description="Helical" evidence="9">
    <location>
        <begin position="706"/>
        <end position="726"/>
    </location>
</feature>
<keyword evidence="11" id="KW-1185">Reference proteome</keyword>
<comment type="caution">
    <text evidence="10">The sequence shown here is derived from an EMBL/GenBank/DDBJ whole genome shotgun (WGS) entry which is preliminary data.</text>
</comment>
<feature type="region of interest" description="Disordered" evidence="8">
    <location>
        <begin position="534"/>
        <end position="569"/>
    </location>
</feature>
<accession>A0A9P5SDZ0</accession>
<feature type="transmembrane region" description="Helical" evidence="9">
    <location>
        <begin position="398"/>
        <end position="421"/>
    </location>
</feature>
<feature type="compositionally biased region" description="Polar residues" evidence="8">
    <location>
        <begin position="534"/>
        <end position="544"/>
    </location>
</feature>